<dbReference type="PANTHER" id="PTHR30168">
    <property type="entry name" value="PUTATIVE MEMBRANE PROTEIN YPFJ"/>
    <property type="match status" value="1"/>
</dbReference>
<evidence type="ECO:0008006" key="8">
    <source>
        <dbReference type="Google" id="ProtNLM"/>
    </source>
</evidence>
<reference evidence="6 7" key="1">
    <citation type="submission" date="2020-08" db="EMBL/GenBank/DDBJ databases">
        <title>Genomic Encyclopedia of Type Strains, Phase IV (KMG-IV): sequencing the most valuable type-strain genomes for metagenomic binning, comparative biology and taxonomic classification.</title>
        <authorList>
            <person name="Goeker M."/>
        </authorList>
    </citation>
    <scope>NUCLEOTIDE SEQUENCE [LARGE SCALE GENOMIC DNA]</scope>
    <source>
        <strain evidence="6 7">DSM 45385</strain>
    </source>
</reference>
<keyword evidence="2" id="KW-0812">Transmembrane</keyword>
<evidence type="ECO:0000313" key="7">
    <source>
        <dbReference type="Proteomes" id="UP000568380"/>
    </source>
</evidence>
<accession>A0A7W8ADF5</accession>
<sequence length="262" mass="28893">MRFPLYAVVSVLLAGVVLAGATGAAAASAYPIKSAVLTKNTLYRTGALAPGACVEKPVAAGSVARAKAYVRTVYTCLNKAWRAHFTGAGLEFGQPSLTFVTKKSARFCGEKWADQAGSYCVESRRFAISLDRKMLEDPSDLFLMDVVAHEYGHHLQNIAGMHRAYVYEPYRSKKEELEQTRRFELQAECLAGVFMGSVWESLDRTEDDWDYLLDIVKSSGDETTKIKDHGKGRNQRYWLDRGFTAAAPSACNTWTAPASRVA</sequence>
<dbReference type="RefSeq" id="WP_184971760.1">
    <property type="nucleotide sequence ID" value="NZ_JACHIN010000015.1"/>
</dbReference>
<evidence type="ECO:0000313" key="6">
    <source>
        <dbReference type="EMBL" id="MBB5083046.1"/>
    </source>
</evidence>
<dbReference type="AlphaFoldDB" id="A0A7W8ADF5"/>
<organism evidence="6 7">
    <name type="scientific">Nonomuraea endophytica</name>
    <dbReference type="NCBI Taxonomy" id="714136"/>
    <lineage>
        <taxon>Bacteria</taxon>
        <taxon>Bacillati</taxon>
        <taxon>Actinomycetota</taxon>
        <taxon>Actinomycetes</taxon>
        <taxon>Streptosporangiales</taxon>
        <taxon>Streptosporangiaceae</taxon>
        <taxon>Nonomuraea</taxon>
    </lineage>
</organism>
<evidence type="ECO:0000256" key="1">
    <source>
        <dbReference type="ARBA" id="ARBA00004167"/>
    </source>
</evidence>
<feature type="signal peptide" evidence="5">
    <location>
        <begin position="1"/>
        <end position="19"/>
    </location>
</feature>
<keyword evidence="3" id="KW-1133">Transmembrane helix</keyword>
<comment type="caution">
    <text evidence="6">The sequence shown here is derived from an EMBL/GenBank/DDBJ whole genome shotgun (WGS) entry which is preliminary data.</text>
</comment>
<dbReference type="GO" id="GO:0016020">
    <property type="term" value="C:membrane"/>
    <property type="evidence" value="ECO:0007669"/>
    <property type="project" value="UniProtKB-SubCell"/>
</dbReference>
<keyword evidence="5" id="KW-0732">Signal</keyword>
<dbReference type="EMBL" id="JACHIN010000015">
    <property type="protein sequence ID" value="MBB5083046.1"/>
    <property type="molecule type" value="Genomic_DNA"/>
</dbReference>
<evidence type="ECO:0000256" key="4">
    <source>
        <dbReference type="ARBA" id="ARBA00023136"/>
    </source>
</evidence>
<gene>
    <name evidence="6" type="ORF">HNR40_008549</name>
</gene>
<dbReference type="InterPro" id="IPR007343">
    <property type="entry name" value="Uncharacterised_pept_Zn_put"/>
</dbReference>
<keyword evidence="4" id="KW-0472">Membrane</keyword>
<feature type="chain" id="PRO_5039503085" description="Metalloprotease" evidence="5">
    <location>
        <begin position="20"/>
        <end position="262"/>
    </location>
</feature>
<dbReference type="Proteomes" id="UP000568380">
    <property type="component" value="Unassembled WGS sequence"/>
</dbReference>
<dbReference type="PANTHER" id="PTHR30168:SF0">
    <property type="entry name" value="INNER MEMBRANE PROTEIN"/>
    <property type="match status" value="1"/>
</dbReference>
<evidence type="ECO:0000256" key="2">
    <source>
        <dbReference type="ARBA" id="ARBA00022692"/>
    </source>
</evidence>
<name>A0A7W8ADF5_9ACTN</name>
<comment type="subcellular location">
    <subcellularLocation>
        <location evidence="1">Membrane</location>
        <topology evidence="1">Single-pass membrane protein</topology>
    </subcellularLocation>
</comment>
<protein>
    <recommendedName>
        <fullName evidence="8">Metalloprotease</fullName>
    </recommendedName>
</protein>
<evidence type="ECO:0000256" key="5">
    <source>
        <dbReference type="SAM" id="SignalP"/>
    </source>
</evidence>
<keyword evidence="7" id="KW-1185">Reference proteome</keyword>
<dbReference type="Pfam" id="PF04228">
    <property type="entry name" value="Zn_peptidase"/>
    <property type="match status" value="1"/>
</dbReference>
<proteinExistence type="predicted"/>
<evidence type="ECO:0000256" key="3">
    <source>
        <dbReference type="ARBA" id="ARBA00022989"/>
    </source>
</evidence>